<dbReference type="PANTHER" id="PTHR22767:SF3">
    <property type="entry name" value="N-ALPHA-ACETYLTRANSFERASE 25, NATB AUXILIARY SUBUNIT"/>
    <property type="match status" value="1"/>
</dbReference>
<organism evidence="2 3">
    <name type="scientific">Bambusicola thoracicus</name>
    <name type="common">Chinese bamboo-partridge</name>
    <name type="synonym">Perdix thoracica</name>
    <dbReference type="NCBI Taxonomy" id="9083"/>
    <lineage>
        <taxon>Eukaryota</taxon>
        <taxon>Metazoa</taxon>
        <taxon>Chordata</taxon>
        <taxon>Craniata</taxon>
        <taxon>Vertebrata</taxon>
        <taxon>Euteleostomi</taxon>
        <taxon>Archelosauria</taxon>
        <taxon>Archosauria</taxon>
        <taxon>Dinosauria</taxon>
        <taxon>Saurischia</taxon>
        <taxon>Theropoda</taxon>
        <taxon>Coelurosauria</taxon>
        <taxon>Aves</taxon>
        <taxon>Neognathae</taxon>
        <taxon>Galloanserae</taxon>
        <taxon>Galliformes</taxon>
        <taxon>Phasianidae</taxon>
        <taxon>Perdicinae</taxon>
        <taxon>Bambusicola</taxon>
    </lineage>
</organism>
<dbReference type="InterPro" id="IPR019183">
    <property type="entry name" value="NAA25_NatB_aux_su"/>
</dbReference>
<dbReference type="OrthoDB" id="1874341at2759"/>
<dbReference type="GO" id="GO:0031416">
    <property type="term" value="C:NatB complex"/>
    <property type="evidence" value="ECO:0007669"/>
    <property type="project" value="TreeGrafter"/>
</dbReference>
<dbReference type="InterPro" id="IPR011990">
    <property type="entry name" value="TPR-like_helical_dom_sf"/>
</dbReference>
<evidence type="ECO:0000256" key="1">
    <source>
        <dbReference type="ARBA" id="ARBA00006298"/>
    </source>
</evidence>
<gene>
    <name evidence="2" type="ORF">CIB84_011797</name>
</gene>
<dbReference type="EMBL" id="PPHD01041062">
    <property type="protein sequence ID" value="POI24453.1"/>
    <property type="molecule type" value="Genomic_DNA"/>
</dbReference>
<dbReference type="Proteomes" id="UP000237246">
    <property type="component" value="Unassembled WGS sequence"/>
</dbReference>
<dbReference type="SUPFAM" id="SSF48452">
    <property type="entry name" value="TPR-like"/>
    <property type="match status" value="1"/>
</dbReference>
<sequence length="303" mass="35695">VLKAIGLQRTGKQDEAYALAQEVAALEPTDDNSLQALTILYREMHRPELVTKLYEAAVKKVPNSEEYHSHLFMAYARVGEYKKMQQAGMALYKIVPKNPYYFWSVMSLIMQSISAQDENLSKTMFLPLAERMVEKMVKEDKIEAEAEVELYYMILERLEKYQEALDVVRGKLGEKLTSELQSRENKCMAMYKKLCRWPECNALSRRLLLKNSDDWQFYITYFDSVFQLIDESWTPPLEEEQGCNDEYKLEHIEKMNWPFFLGDPEELMFQYFKKFGDKPCCFTDLKVFVDLLPSSQYTKVRKI</sequence>
<dbReference type="PANTHER" id="PTHR22767">
    <property type="entry name" value="N-TERMINAL ACETYLTRANSFERASE-RELATED"/>
    <property type="match status" value="1"/>
</dbReference>
<protein>
    <submittedName>
        <fullName evidence="2">Uncharacterized protein</fullName>
    </submittedName>
</protein>
<name>A0A2P4SK24_BAMTH</name>
<comment type="similarity">
    <text evidence="1">Belongs to the MDM20/NAA25 family.</text>
</comment>
<proteinExistence type="inferred from homology"/>
<accession>A0A2P4SK24</accession>
<evidence type="ECO:0000313" key="3">
    <source>
        <dbReference type="Proteomes" id="UP000237246"/>
    </source>
</evidence>
<dbReference type="Pfam" id="PF09797">
    <property type="entry name" value="NatB_MDM20"/>
    <property type="match status" value="1"/>
</dbReference>
<evidence type="ECO:0000313" key="2">
    <source>
        <dbReference type="EMBL" id="POI24453.1"/>
    </source>
</evidence>
<keyword evidence="3" id="KW-1185">Reference proteome</keyword>
<feature type="non-terminal residue" evidence="2">
    <location>
        <position position="1"/>
    </location>
</feature>
<reference evidence="2 3" key="1">
    <citation type="submission" date="2018-01" db="EMBL/GenBank/DDBJ databases">
        <title>Comparison of the Chinese Bamboo Partridge and Red Junglefowl genome sequences highlights the importance of demography in genome evolution.</title>
        <authorList>
            <person name="Tiley G.P."/>
            <person name="Kimball R.T."/>
            <person name="Braun E.L."/>
            <person name="Burleigh J.G."/>
        </authorList>
    </citation>
    <scope>NUCLEOTIDE SEQUENCE [LARGE SCALE GENOMIC DNA]</scope>
    <source>
        <strain evidence="2">RTK389</strain>
        <tissue evidence="2">Blood</tissue>
    </source>
</reference>
<dbReference type="Gene3D" id="1.25.40.1040">
    <property type="match status" value="1"/>
</dbReference>
<dbReference type="AlphaFoldDB" id="A0A2P4SK24"/>
<comment type="caution">
    <text evidence="2">The sequence shown here is derived from an EMBL/GenBank/DDBJ whole genome shotgun (WGS) entry which is preliminary data.</text>
</comment>